<dbReference type="EMBL" id="JAJADQ010000008">
    <property type="protein sequence ID" value="MCB2378994.1"/>
    <property type="molecule type" value="Genomic_DNA"/>
</dbReference>
<proteinExistence type="predicted"/>
<accession>A0ABS8AHQ1</accession>
<name>A0ABS8AHQ1_9BACT</name>
<evidence type="ECO:0000313" key="2">
    <source>
        <dbReference type="Proteomes" id="UP001165297"/>
    </source>
</evidence>
<organism evidence="1 2">
    <name type="scientific">Hymenobacter nitidus</name>
    <dbReference type="NCBI Taxonomy" id="2880929"/>
    <lineage>
        <taxon>Bacteria</taxon>
        <taxon>Pseudomonadati</taxon>
        <taxon>Bacteroidota</taxon>
        <taxon>Cytophagia</taxon>
        <taxon>Cytophagales</taxon>
        <taxon>Hymenobacteraceae</taxon>
        <taxon>Hymenobacter</taxon>
    </lineage>
</organism>
<protein>
    <submittedName>
        <fullName evidence="1">Uncharacterized protein</fullName>
    </submittedName>
</protein>
<keyword evidence="2" id="KW-1185">Reference proteome</keyword>
<gene>
    <name evidence="1" type="ORF">LGH70_15440</name>
</gene>
<dbReference type="Proteomes" id="UP001165297">
    <property type="component" value="Unassembled WGS sequence"/>
</dbReference>
<sequence length="165" mass="18445">MSTGLSAGKSQTLTLEAARGAVRKWLTGEGREYVHYKLKDEAQRLRFYPKGASEYHQADYPEWPGLLERLDKALAELGTKFEADLLTRQLTRNDRQLGLTFDAHPEQASTYFDRKYFNQHQSAAKTTAVKPASPACPLGVTSFIRTILLQLSGARFPSRGGRALV</sequence>
<comment type="caution">
    <text evidence="1">The sequence shown here is derived from an EMBL/GenBank/DDBJ whole genome shotgun (WGS) entry which is preliminary data.</text>
</comment>
<dbReference type="RefSeq" id="WP_226187338.1">
    <property type="nucleotide sequence ID" value="NZ_JAJADQ010000008.1"/>
</dbReference>
<reference evidence="1" key="1">
    <citation type="submission" date="2021-10" db="EMBL/GenBank/DDBJ databases">
        <authorList>
            <person name="Dean J.D."/>
            <person name="Kim M.K."/>
            <person name="Newey C.N."/>
            <person name="Stoker T.S."/>
            <person name="Thompson D.W."/>
            <person name="Grose J.H."/>
        </authorList>
    </citation>
    <scope>NUCLEOTIDE SEQUENCE</scope>
    <source>
        <strain evidence="1">BT635</strain>
    </source>
</reference>
<evidence type="ECO:0000313" key="1">
    <source>
        <dbReference type="EMBL" id="MCB2378994.1"/>
    </source>
</evidence>